<dbReference type="InParanoid" id="A0A1D6I0B2"/>
<reference evidence="1" key="1">
    <citation type="submission" date="2015-12" db="EMBL/GenBank/DDBJ databases">
        <title>Update maize B73 reference genome by single molecule sequencing technologies.</title>
        <authorList>
            <consortium name="Maize Genome Sequencing Project"/>
            <person name="Ware D."/>
        </authorList>
    </citation>
    <scope>NUCLEOTIDE SEQUENCE [LARGE SCALE GENOMIC DNA]</scope>
    <source>
        <tissue evidence="1">Seedling</tissue>
    </source>
</reference>
<evidence type="ECO:0000313" key="1">
    <source>
        <dbReference type="EMBL" id="ONM53718.1"/>
    </source>
</evidence>
<organism evidence="1">
    <name type="scientific">Zea mays</name>
    <name type="common">Maize</name>
    <dbReference type="NCBI Taxonomy" id="4577"/>
    <lineage>
        <taxon>Eukaryota</taxon>
        <taxon>Viridiplantae</taxon>
        <taxon>Streptophyta</taxon>
        <taxon>Embryophyta</taxon>
        <taxon>Tracheophyta</taxon>
        <taxon>Spermatophyta</taxon>
        <taxon>Magnoliopsida</taxon>
        <taxon>Liliopsida</taxon>
        <taxon>Poales</taxon>
        <taxon>Poaceae</taxon>
        <taxon>PACMAD clade</taxon>
        <taxon>Panicoideae</taxon>
        <taxon>Andropogonodae</taxon>
        <taxon>Andropogoneae</taxon>
        <taxon>Tripsacinae</taxon>
        <taxon>Zea</taxon>
    </lineage>
</organism>
<gene>
    <name evidence="1" type="ORF">ZEAMMB73_Zm00001d019771</name>
</gene>
<proteinExistence type="predicted"/>
<dbReference type="EMBL" id="CM007650">
    <property type="protein sequence ID" value="ONM53718.1"/>
    <property type="molecule type" value="Genomic_DNA"/>
</dbReference>
<dbReference type="ExpressionAtlas" id="A0A1D6I0B2">
    <property type="expression patterns" value="baseline and differential"/>
</dbReference>
<sequence length="147" mass="15898">MAARWGGSRESTARQGWPNLRRTGSHMGEGAYVQEANKEPRPWGELTCSSLDPEKCPTRYGARGGVAVQRRPAEAEAALGKKGRTPWLLADLPARHHGEEGLPALACVTEPGSWKKMAEEEEGCGGWEKLRGGSEKLPSARGEGSYL</sequence>
<accession>A0A1D6I0B2</accession>
<name>A0A1D6I0B2_MAIZE</name>
<protein>
    <submittedName>
        <fullName evidence="1">Uncharacterized protein</fullName>
    </submittedName>
</protein>
<dbReference type="AlphaFoldDB" id="A0A1D6I0B2"/>